<evidence type="ECO:0000313" key="2">
    <source>
        <dbReference type="EMBL" id="RYR67236.1"/>
    </source>
</evidence>
<evidence type="ECO:0000313" key="3">
    <source>
        <dbReference type="Proteomes" id="UP000289738"/>
    </source>
</evidence>
<evidence type="ECO:0000256" key="1">
    <source>
        <dbReference type="SAM" id="MobiDB-lite"/>
    </source>
</evidence>
<feature type="compositionally biased region" description="Polar residues" evidence="1">
    <location>
        <begin position="16"/>
        <end position="38"/>
    </location>
</feature>
<organism evidence="2 3">
    <name type="scientific">Arachis hypogaea</name>
    <name type="common">Peanut</name>
    <dbReference type="NCBI Taxonomy" id="3818"/>
    <lineage>
        <taxon>Eukaryota</taxon>
        <taxon>Viridiplantae</taxon>
        <taxon>Streptophyta</taxon>
        <taxon>Embryophyta</taxon>
        <taxon>Tracheophyta</taxon>
        <taxon>Spermatophyta</taxon>
        <taxon>Magnoliopsida</taxon>
        <taxon>eudicotyledons</taxon>
        <taxon>Gunneridae</taxon>
        <taxon>Pentapetalae</taxon>
        <taxon>rosids</taxon>
        <taxon>fabids</taxon>
        <taxon>Fabales</taxon>
        <taxon>Fabaceae</taxon>
        <taxon>Papilionoideae</taxon>
        <taxon>50 kb inversion clade</taxon>
        <taxon>dalbergioids sensu lato</taxon>
        <taxon>Dalbergieae</taxon>
        <taxon>Pterocarpus clade</taxon>
        <taxon>Arachis</taxon>
    </lineage>
</organism>
<feature type="compositionally biased region" description="Low complexity" evidence="1">
    <location>
        <begin position="39"/>
        <end position="50"/>
    </location>
</feature>
<feature type="region of interest" description="Disordered" evidence="1">
    <location>
        <begin position="14"/>
        <end position="63"/>
    </location>
</feature>
<protein>
    <submittedName>
        <fullName evidence="2">Uncharacterized protein</fullName>
    </submittedName>
</protein>
<sequence length="93" mass="10115">MIGAEIIVVQEEIDASKSQENAPSRVSKSSTTNAYDTYSSVAPQSSSAPANNTEDDFDNFDPRGTSAKHVLKKLLDVAHGFQMLIDPKGVMKW</sequence>
<keyword evidence="3" id="KW-1185">Reference proteome</keyword>
<dbReference type="AlphaFoldDB" id="A0A445DVP0"/>
<dbReference type="EMBL" id="SDMP01000003">
    <property type="protein sequence ID" value="RYR67236.1"/>
    <property type="molecule type" value="Genomic_DNA"/>
</dbReference>
<gene>
    <name evidence="2" type="ORF">Ahy_A03g013541</name>
</gene>
<accession>A0A445DVP0</accession>
<dbReference type="Proteomes" id="UP000289738">
    <property type="component" value="Chromosome A03"/>
</dbReference>
<proteinExistence type="predicted"/>
<comment type="caution">
    <text evidence="2">The sequence shown here is derived from an EMBL/GenBank/DDBJ whole genome shotgun (WGS) entry which is preliminary data.</text>
</comment>
<name>A0A445DVP0_ARAHY</name>
<reference evidence="2 3" key="1">
    <citation type="submission" date="2019-01" db="EMBL/GenBank/DDBJ databases">
        <title>Sequencing of cultivated peanut Arachis hypogaea provides insights into genome evolution and oil improvement.</title>
        <authorList>
            <person name="Chen X."/>
        </authorList>
    </citation>
    <scope>NUCLEOTIDE SEQUENCE [LARGE SCALE GENOMIC DNA]</scope>
    <source>
        <strain evidence="3">cv. Fuhuasheng</strain>
        <tissue evidence="2">Leaves</tissue>
    </source>
</reference>